<evidence type="ECO:0000313" key="8">
    <source>
        <dbReference type="Proteomes" id="UP000029452"/>
    </source>
</evidence>
<evidence type="ECO:0000256" key="3">
    <source>
        <dbReference type="ARBA" id="ARBA00022578"/>
    </source>
</evidence>
<sequence>MREKTSLTVENLQNEEFSFASCLRNEVEMFLQQAIETECSMFLKKWDSLKDRREHQAIVRNGFYPKRTIRTGVGNVDVRIPRVRDRIHAGAEFHSTFLPPYLRRCRSFDVLIPLLYLERTLDKEWQVRLKSFLEKEIFEVSCNQFHRMREMLMILHHHLRNAPIPEDYPFLWIDGVSSRDPRDLEHNIFLLVVMGENPQGERKVLRFESGFRDARDQWDELLNDMKDKGLLSPLLVIGREDLGFWPSIRTIFRLTRRQLCWKQKEKTIQEKLREEDQGLLKNRLRNIWQADNRKEAEKRFQTFFRSYTEKYPEVMASLEKDRDSLLEFYHFPAEHWHKIRDTSCVYLSGRDIVPPPWTGSHP</sequence>
<protein>
    <recommendedName>
        <fullName evidence="6">Mutator family transposase</fullName>
    </recommendedName>
</protein>
<dbReference type="RefSeq" id="WP_036082814.1">
    <property type="nucleotide sequence ID" value="NZ_JBPKCJ010000005.1"/>
</dbReference>
<dbReference type="PANTHER" id="PTHR33217:SF9">
    <property type="entry name" value="MUTATOR FAMILY TRANSPOSASE"/>
    <property type="match status" value="1"/>
</dbReference>
<dbReference type="GO" id="GO:0003677">
    <property type="term" value="F:DNA binding"/>
    <property type="evidence" value="ECO:0007669"/>
    <property type="project" value="UniProtKB-UniRule"/>
</dbReference>
<comment type="caution">
    <text evidence="7">The sequence shown here is derived from an EMBL/GenBank/DDBJ whole genome shotgun (WGS) entry which is preliminary data.</text>
</comment>
<comment type="similarity">
    <text evidence="2 6">Belongs to the transposase mutator family.</text>
</comment>
<comment type="function">
    <text evidence="1 6">Required for the transposition of the insertion element.</text>
</comment>
<dbReference type="Proteomes" id="UP000029452">
    <property type="component" value="Unassembled WGS sequence"/>
</dbReference>
<keyword evidence="4 6" id="KW-0238">DNA-binding</keyword>
<proteinExistence type="inferred from homology"/>
<dbReference type="GO" id="GO:0004803">
    <property type="term" value="F:transposase activity"/>
    <property type="evidence" value="ECO:0007669"/>
    <property type="project" value="UniProtKB-UniRule"/>
</dbReference>
<dbReference type="GO" id="GO:0006313">
    <property type="term" value="P:DNA transposition"/>
    <property type="evidence" value="ECO:0007669"/>
    <property type="project" value="UniProtKB-UniRule"/>
</dbReference>
<name>A0A094YK61_9BACT</name>
<gene>
    <name evidence="7" type="ORF">LptCag_0179</name>
</gene>
<accession>A0A094YK61</accession>
<organism evidence="7 8">
    <name type="scientific">Leptospirillum ferriphilum</name>
    <dbReference type="NCBI Taxonomy" id="178606"/>
    <lineage>
        <taxon>Bacteria</taxon>
        <taxon>Pseudomonadati</taxon>
        <taxon>Nitrospirota</taxon>
        <taxon>Nitrospiria</taxon>
        <taxon>Nitrospirales</taxon>
        <taxon>Nitrospiraceae</taxon>
        <taxon>Leptospirillum</taxon>
    </lineage>
</organism>
<evidence type="ECO:0000256" key="4">
    <source>
        <dbReference type="ARBA" id="ARBA00023125"/>
    </source>
</evidence>
<evidence type="ECO:0000256" key="5">
    <source>
        <dbReference type="ARBA" id="ARBA00023172"/>
    </source>
</evidence>
<dbReference type="AlphaFoldDB" id="A0A094YK61"/>
<keyword evidence="3 6" id="KW-0815">Transposition</keyword>
<dbReference type="InterPro" id="IPR001207">
    <property type="entry name" value="Transposase_mutator"/>
</dbReference>
<dbReference type="EMBL" id="JPGK01000006">
    <property type="protein sequence ID" value="KGA93566.1"/>
    <property type="molecule type" value="Genomic_DNA"/>
</dbReference>
<evidence type="ECO:0000256" key="1">
    <source>
        <dbReference type="ARBA" id="ARBA00002190"/>
    </source>
</evidence>
<reference evidence="7 8" key="1">
    <citation type="submission" date="2014-06" db="EMBL/GenBank/DDBJ databases">
        <title>Draft genome sequence of iron oxidizing acidophile Leptospirillum ferriphilum DSM14647.</title>
        <authorList>
            <person name="Cardenas J.P."/>
            <person name="Lazcano M."/>
            <person name="Ossandon F.J."/>
            <person name="Corbett M."/>
            <person name="Holmes D.S."/>
            <person name="Watkin E."/>
        </authorList>
    </citation>
    <scope>NUCLEOTIDE SEQUENCE [LARGE SCALE GENOMIC DNA]</scope>
    <source>
        <strain evidence="7 8">DSM 14647</strain>
    </source>
</reference>
<evidence type="ECO:0000313" key="7">
    <source>
        <dbReference type="EMBL" id="KGA93566.1"/>
    </source>
</evidence>
<dbReference type="PATRIC" id="fig|178606.4.peg.1778"/>
<evidence type="ECO:0000256" key="2">
    <source>
        <dbReference type="ARBA" id="ARBA00010961"/>
    </source>
</evidence>
<evidence type="ECO:0000256" key="6">
    <source>
        <dbReference type="RuleBase" id="RU365089"/>
    </source>
</evidence>
<dbReference type="PANTHER" id="PTHR33217">
    <property type="entry name" value="TRANSPOSASE FOR INSERTION SEQUENCE ELEMENT IS1081"/>
    <property type="match status" value="1"/>
</dbReference>
<dbReference type="Pfam" id="PF00872">
    <property type="entry name" value="Transposase_mut"/>
    <property type="match status" value="1"/>
</dbReference>
<keyword evidence="6" id="KW-0814">Transposable element</keyword>
<keyword evidence="5 6" id="KW-0233">DNA recombination</keyword>